<organism evidence="1 2">
    <name type="scientific">Betta splendens</name>
    <name type="common">Siamese fighting fish</name>
    <dbReference type="NCBI Taxonomy" id="158456"/>
    <lineage>
        <taxon>Eukaryota</taxon>
        <taxon>Metazoa</taxon>
        <taxon>Chordata</taxon>
        <taxon>Craniata</taxon>
        <taxon>Vertebrata</taxon>
        <taxon>Euteleostomi</taxon>
        <taxon>Actinopterygii</taxon>
        <taxon>Neopterygii</taxon>
        <taxon>Teleostei</taxon>
        <taxon>Neoteleostei</taxon>
        <taxon>Acanthomorphata</taxon>
        <taxon>Anabantaria</taxon>
        <taxon>Anabantiformes</taxon>
        <taxon>Anabantoidei</taxon>
        <taxon>Osphronemidae</taxon>
        <taxon>Betta</taxon>
    </lineage>
</organism>
<evidence type="ECO:0000313" key="1">
    <source>
        <dbReference type="Proteomes" id="UP000515150"/>
    </source>
</evidence>
<dbReference type="GeneID" id="114859845"/>
<sequence length="239" mass="27650">MCKRNQTMDRLNKTEEACWVPRGGASGRNWNNMNSLLNSSQSFTHWCQRCQRKAKKSRPRLLHESTLNLGDTVICYNTTHNQSYSGRSADGRPLDFHLKDPSFPSQHLSHVDLSDNSTPLQCPLLSHTQEVHNHKHITLRSSLNTKEWMQRHSGQAVRELTNPQGVSEYWTTYNTEHTPPVTNVLPRLAGKPIQWHQHDILTGEQRQTVALRKPRRQAGDKLLWAARRWETDCTALRLY</sequence>
<dbReference type="RefSeq" id="XP_040927688.1">
    <property type="nucleotide sequence ID" value="XM_041071754.2"/>
</dbReference>
<keyword evidence="1" id="KW-1185">Reference proteome</keyword>
<proteinExistence type="predicted"/>
<reference evidence="2" key="1">
    <citation type="submission" date="2025-08" db="UniProtKB">
        <authorList>
            <consortium name="RefSeq"/>
        </authorList>
    </citation>
    <scope>IDENTIFICATION</scope>
</reference>
<dbReference type="AlphaFoldDB" id="A0A8M1HGT6"/>
<gene>
    <name evidence="2" type="primary">LOC114859845</name>
</gene>
<evidence type="ECO:0000313" key="2">
    <source>
        <dbReference type="RefSeq" id="XP_040927688.1"/>
    </source>
</evidence>
<dbReference type="Proteomes" id="UP000515150">
    <property type="component" value="Chromosome 8"/>
</dbReference>
<dbReference type="OrthoDB" id="8936752at2759"/>
<accession>A0A8M1HGT6</accession>
<name>A0A8M1HGT6_BETSP</name>
<protein>
    <submittedName>
        <fullName evidence="2">Uncharacterized protein LOC114859845 isoform X1</fullName>
    </submittedName>
</protein>